<dbReference type="OrthoDB" id="2672657at2759"/>
<dbReference type="RefSeq" id="XP_041188013.1">
    <property type="nucleotide sequence ID" value="XM_041333435.1"/>
</dbReference>
<dbReference type="AlphaFoldDB" id="A0A9P7DZV6"/>
<name>A0A9P7DZV6_9AGAM</name>
<dbReference type="Proteomes" id="UP000807769">
    <property type="component" value="Unassembled WGS sequence"/>
</dbReference>
<protein>
    <submittedName>
        <fullName evidence="1">Uncharacterized protein</fullName>
    </submittedName>
</protein>
<sequence length="161" mass="17680">MYLAAFFAAIPPTVEAQGGSSFSSGEYLYQPSHRDKHDGFHMRQCNRAFIIPTGLNVFSSLTLSLPSDFGRGSKVAKPASYHNESDILASLTSVAKYSYLFGTSDIQLAELPLFGTKEDNSAKTFHDKEEVTKKPYIKSILSPDSRYVPVSGDPGSRCRCI</sequence>
<dbReference type="EMBL" id="JABBWG010000044">
    <property type="protein sequence ID" value="KAG1807344.1"/>
    <property type="molecule type" value="Genomic_DNA"/>
</dbReference>
<accession>A0A9P7DZV6</accession>
<gene>
    <name evidence="1" type="ORF">BJ212DRAFT_1303551</name>
</gene>
<evidence type="ECO:0000313" key="1">
    <source>
        <dbReference type="EMBL" id="KAG1807344.1"/>
    </source>
</evidence>
<proteinExistence type="predicted"/>
<reference evidence="1" key="1">
    <citation type="journal article" date="2020" name="New Phytol.">
        <title>Comparative genomics reveals dynamic genome evolution in host specialist ectomycorrhizal fungi.</title>
        <authorList>
            <person name="Lofgren L.A."/>
            <person name="Nguyen N.H."/>
            <person name="Vilgalys R."/>
            <person name="Ruytinx J."/>
            <person name="Liao H.L."/>
            <person name="Branco S."/>
            <person name="Kuo A."/>
            <person name="LaButti K."/>
            <person name="Lipzen A."/>
            <person name="Andreopoulos W."/>
            <person name="Pangilinan J."/>
            <person name="Riley R."/>
            <person name="Hundley H."/>
            <person name="Na H."/>
            <person name="Barry K."/>
            <person name="Grigoriev I.V."/>
            <person name="Stajich J.E."/>
            <person name="Kennedy P.G."/>
        </authorList>
    </citation>
    <scope>NUCLEOTIDE SEQUENCE</scope>
    <source>
        <strain evidence="1">MN1</strain>
    </source>
</reference>
<evidence type="ECO:0000313" key="2">
    <source>
        <dbReference type="Proteomes" id="UP000807769"/>
    </source>
</evidence>
<comment type="caution">
    <text evidence="1">The sequence shown here is derived from an EMBL/GenBank/DDBJ whole genome shotgun (WGS) entry which is preliminary data.</text>
</comment>
<keyword evidence="2" id="KW-1185">Reference proteome</keyword>
<dbReference type="GeneID" id="64627452"/>
<organism evidence="1 2">
    <name type="scientific">Suillus subaureus</name>
    <dbReference type="NCBI Taxonomy" id="48587"/>
    <lineage>
        <taxon>Eukaryota</taxon>
        <taxon>Fungi</taxon>
        <taxon>Dikarya</taxon>
        <taxon>Basidiomycota</taxon>
        <taxon>Agaricomycotina</taxon>
        <taxon>Agaricomycetes</taxon>
        <taxon>Agaricomycetidae</taxon>
        <taxon>Boletales</taxon>
        <taxon>Suillineae</taxon>
        <taxon>Suillaceae</taxon>
        <taxon>Suillus</taxon>
    </lineage>
</organism>